<evidence type="ECO:0000256" key="1">
    <source>
        <dbReference type="SAM" id="Phobius"/>
    </source>
</evidence>
<dbReference type="OrthoDB" id="116551at2"/>
<feature type="transmembrane region" description="Helical" evidence="1">
    <location>
        <begin position="56"/>
        <end position="75"/>
    </location>
</feature>
<protein>
    <recommendedName>
        <fullName evidence="4">Phosphatidylglycerophosphate synthase</fullName>
    </recommendedName>
</protein>
<dbReference type="Pfam" id="PF01066">
    <property type="entry name" value="CDP-OH_P_transf"/>
    <property type="match status" value="1"/>
</dbReference>
<proteinExistence type="predicted"/>
<keyword evidence="3" id="KW-1185">Reference proteome</keyword>
<dbReference type="AlphaFoldDB" id="A0A1W2F1Y1"/>
<feature type="transmembrane region" description="Helical" evidence="1">
    <location>
        <begin position="117"/>
        <end position="138"/>
    </location>
</feature>
<dbReference type="Proteomes" id="UP000192678">
    <property type="component" value="Unassembled WGS sequence"/>
</dbReference>
<keyword evidence="1" id="KW-0812">Transmembrane</keyword>
<feature type="transmembrane region" description="Helical" evidence="1">
    <location>
        <begin position="82"/>
        <end position="97"/>
    </location>
</feature>
<gene>
    <name evidence="2" type="ORF">SAMN04488101_11886</name>
</gene>
<dbReference type="RefSeq" id="WP_084291820.1">
    <property type="nucleotide sequence ID" value="NZ_FWYB01000018.1"/>
</dbReference>
<name>A0A1W2F1Y1_9SPHI</name>
<evidence type="ECO:0000313" key="2">
    <source>
        <dbReference type="EMBL" id="SMD15496.1"/>
    </source>
</evidence>
<dbReference type="STRING" id="475255.SAMN04488101_11886"/>
<evidence type="ECO:0008006" key="4">
    <source>
        <dbReference type="Google" id="ProtNLM"/>
    </source>
</evidence>
<reference evidence="2 3" key="1">
    <citation type="submission" date="2017-04" db="EMBL/GenBank/DDBJ databases">
        <authorList>
            <person name="Afonso C.L."/>
            <person name="Miller P.J."/>
            <person name="Scott M.A."/>
            <person name="Spackman E."/>
            <person name="Goraichik I."/>
            <person name="Dimitrov K.M."/>
            <person name="Suarez D.L."/>
            <person name="Swayne D.E."/>
        </authorList>
    </citation>
    <scope>NUCLEOTIDE SEQUENCE [LARGE SCALE GENOMIC DNA]</scope>
    <source>
        <strain evidence="2 3">DSM 19625</strain>
    </source>
</reference>
<keyword evidence="1" id="KW-0472">Membrane</keyword>
<dbReference type="InterPro" id="IPR043130">
    <property type="entry name" value="CDP-OH_PTrfase_TM_dom"/>
</dbReference>
<evidence type="ECO:0000313" key="3">
    <source>
        <dbReference type="Proteomes" id="UP000192678"/>
    </source>
</evidence>
<accession>A0A1W2F1Y1</accession>
<dbReference type="Gene3D" id="1.20.120.1760">
    <property type="match status" value="1"/>
</dbReference>
<keyword evidence="1" id="KW-1133">Transmembrane helix</keyword>
<feature type="transmembrane region" description="Helical" evidence="1">
    <location>
        <begin position="185"/>
        <end position="215"/>
    </location>
</feature>
<organism evidence="2 3">
    <name type="scientific">Pedobacter nyackensis</name>
    <dbReference type="NCBI Taxonomy" id="475255"/>
    <lineage>
        <taxon>Bacteria</taxon>
        <taxon>Pseudomonadati</taxon>
        <taxon>Bacteroidota</taxon>
        <taxon>Sphingobacteriia</taxon>
        <taxon>Sphingobacteriales</taxon>
        <taxon>Sphingobacteriaceae</taxon>
        <taxon>Pedobacter</taxon>
    </lineage>
</organism>
<dbReference type="EMBL" id="FWYB01000018">
    <property type="protein sequence ID" value="SMD15496.1"/>
    <property type="molecule type" value="Genomic_DNA"/>
</dbReference>
<feature type="transmembrane region" description="Helical" evidence="1">
    <location>
        <begin position="145"/>
        <end position="165"/>
    </location>
</feature>
<sequence>MEQNKLREATLTAAAGTDDLKRIFQDRKRTNILHKIEQQTLSFLVTRIPKSITSDMLTYIGTFGSMMVLAGFILANYQNDRNYLLLGVFGLAVNWFGDSLDGRIAYYRNTPRKWYGFSLDIIMDWVSTVLIGLGYLVYAQKAYELIAFAFVVLYGWAMIISQLRYKITDIYSIDSGLVGPTEIRIILALIFVLEVAFGGLIEYFATGICITLFIINIIDTRKLLKLGDIRDDMERKVKNSAA</sequence>
<dbReference type="InterPro" id="IPR000462">
    <property type="entry name" value="CDP-OH_P_trans"/>
</dbReference>